<evidence type="ECO:0000313" key="3">
    <source>
        <dbReference type="Proteomes" id="UP000712600"/>
    </source>
</evidence>
<feature type="compositionally biased region" description="Polar residues" evidence="1">
    <location>
        <begin position="39"/>
        <end position="49"/>
    </location>
</feature>
<accession>A0A8S9SGI7</accession>
<reference evidence="2" key="1">
    <citation type="submission" date="2019-12" db="EMBL/GenBank/DDBJ databases">
        <title>Genome sequencing and annotation of Brassica cretica.</title>
        <authorList>
            <person name="Studholme D.J."/>
            <person name="Sarris P."/>
        </authorList>
    </citation>
    <scope>NUCLEOTIDE SEQUENCE</scope>
    <source>
        <strain evidence="2">PFS-109/04</strain>
        <tissue evidence="2">Leaf</tissue>
    </source>
</reference>
<sequence>MLVSQTPWKREGVVDVTEREEISAEGGGVWAKPKVQAWETRSGSANNGPTIDKAHYRD</sequence>
<protein>
    <submittedName>
        <fullName evidence="2">Uncharacterized protein</fullName>
    </submittedName>
</protein>
<dbReference type="Proteomes" id="UP000712600">
    <property type="component" value="Unassembled WGS sequence"/>
</dbReference>
<dbReference type="EMBL" id="QGKX02000004">
    <property type="protein sequence ID" value="KAF3600556.1"/>
    <property type="molecule type" value="Genomic_DNA"/>
</dbReference>
<proteinExistence type="predicted"/>
<dbReference type="AlphaFoldDB" id="A0A8S9SGI7"/>
<gene>
    <name evidence="2" type="ORF">F2Q69_00033507</name>
</gene>
<organism evidence="2 3">
    <name type="scientific">Brassica cretica</name>
    <name type="common">Mustard</name>
    <dbReference type="NCBI Taxonomy" id="69181"/>
    <lineage>
        <taxon>Eukaryota</taxon>
        <taxon>Viridiplantae</taxon>
        <taxon>Streptophyta</taxon>
        <taxon>Embryophyta</taxon>
        <taxon>Tracheophyta</taxon>
        <taxon>Spermatophyta</taxon>
        <taxon>Magnoliopsida</taxon>
        <taxon>eudicotyledons</taxon>
        <taxon>Gunneridae</taxon>
        <taxon>Pentapetalae</taxon>
        <taxon>rosids</taxon>
        <taxon>malvids</taxon>
        <taxon>Brassicales</taxon>
        <taxon>Brassicaceae</taxon>
        <taxon>Brassiceae</taxon>
        <taxon>Brassica</taxon>
    </lineage>
</organism>
<name>A0A8S9SGI7_BRACR</name>
<feature type="region of interest" description="Disordered" evidence="1">
    <location>
        <begin position="33"/>
        <end position="58"/>
    </location>
</feature>
<evidence type="ECO:0000313" key="2">
    <source>
        <dbReference type="EMBL" id="KAF3600556.1"/>
    </source>
</evidence>
<comment type="caution">
    <text evidence="2">The sequence shown here is derived from an EMBL/GenBank/DDBJ whole genome shotgun (WGS) entry which is preliminary data.</text>
</comment>
<evidence type="ECO:0000256" key="1">
    <source>
        <dbReference type="SAM" id="MobiDB-lite"/>
    </source>
</evidence>